<protein>
    <submittedName>
        <fullName evidence="7">Putative transmembrane protein</fullName>
    </submittedName>
</protein>
<accession>A0A859CZ41</accession>
<evidence type="ECO:0000313" key="7">
    <source>
        <dbReference type="EMBL" id="QKK81956.1"/>
    </source>
</evidence>
<dbReference type="InterPro" id="IPR007267">
    <property type="entry name" value="GtrA_DPMS_TM"/>
</dbReference>
<feature type="transmembrane region" description="Helical" evidence="5">
    <location>
        <begin position="91"/>
        <end position="112"/>
    </location>
</feature>
<evidence type="ECO:0000259" key="6">
    <source>
        <dbReference type="Pfam" id="PF04138"/>
    </source>
</evidence>
<dbReference type="RefSeq" id="WP_176336278.1">
    <property type="nucleotide sequence ID" value="NZ_BAAAEF010000032.1"/>
</dbReference>
<evidence type="ECO:0000256" key="4">
    <source>
        <dbReference type="ARBA" id="ARBA00023136"/>
    </source>
</evidence>
<organism evidence="7 8">
    <name type="scientific">Marinomonas primoryensis</name>
    <dbReference type="NCBI Taxonomy" id="178399"/>
    <lineage>
        <taxon>Bacteria</taxon>
        <taxon>Pseudomonadati</taxon>
        <taxon>Pseudomonadota</taxon>
        <taxon>Gammaproteobacteria</taxon>
        <taxon>Oceanospirillales</taxon>
        <taxon>Oceanospirillaceae</taxon>
        <taxon>Marinomonas</taxon>
    </lineage>
</organism>
<dbReference type="Proteomes" id="UP000509371">
    <property type="component" value="Chromosome"/>
</dbReference>
<gene>
    <name evidence="7" type="ORF">MP3633_3229</name>
</gene>
<sequence>MLEFIRFLFGGFFNTLVSATSYYAFSLFFDEYLALGFSFWLTFIVSYAVNSKFVFRVADVKLLFFLAVILAFFMQQFIGAITVWFGGSGMFVFFVVSLVHVPFFYILCRFWVFRERKY</sequence>
<name>A0A859CZ41_9GAMM</name>
<dbReference type="KEGG" id="mpri:MP3633_3229"/>
<keyword evidence="4 5" id="KW-0472">Membrane</keyword>
<evidence type="ECO:0000313" key="8">
    <source>
        <dbReference type="Proteomes" id="UP000509371"/>
    </source>
</evidence>
<comment type="subcellular location">
    <subcellularLocation>
        <location evidence="1">Membrane</location>
        <topology evidence="1">Multi-pass membrane protein</topology>
    </subcellularLocation>
</comment>
<keyword evidence="2 5" id="KW-0812">Transmembrane</keyword>
<evidence type="ECO:0000256" key="2">
    <source>
        <dbReference type="ARBA" id="ARBA00022692"/>
    </source>
</evidence>
<dbReference type="AlphaFoldDB" id="A0A859CZ41"/>
<dbReference type="Pfam" id="PF04138">
    <property type="entry name" value="GtrA_DPMS_TM"/>
    <property type="match status" value="1"/>
</dbReference>
<evidence type="ECO:0000256" key="3">
    <source>
        <dbReference type="ARBA" id="ARBA00022989"/>
    </source>
</evidence>
<reference evidence="7 8" key="1">
    <citation type="submission" date="2020-06" db="EMBL/GenBank/DDBJ databases">
        <authorList>
            <person name="Voronona O.L."/>
            <person name="Aksenova E.I."/>
            <person name="Kunda M.S."/>
            <person name="Semenov A.N."/>
            <person name="Ryzhova N."/>
        </authorList>
    </citation>
    <scope>NUCLEOTIDE SEQUENCE [LARGE SCALE GENOMIC DNA]</scope>
    <source>
        <strain evidence="7 8">MPKMM3633</strain>
    </source>
</reference>
<dbReference type="EMBL" id="CP054301">
    <property type="protein sequence ID" value="QKK81956.1"/>
    <property type="molecule type" value="Genomic_DNA"/>
</dbReference>
<feature type="transmembrane region" description="Helical" evidence="5">
    <location>
        <begin position="62"/>
        <end position="85"/>
    </location>
</feature>
<evidence type="ECO:0000256" key="5">
    <source>
        <dbReference type="SAM" id="Phobius"/>
    </source>
</evidence>
<proteinExistence type="predicted"/>
<evidence type="ECO:0000256" key="1">
    <source>
        <dbReference type="ARBA" id="ARBA00004141"/>
    </source>
</evidence>
<feature type="domain" description="GtrA/DPMS transmembrane" evidence="6">
    <location>
        <begin position="6"/>
        <end position="113"/>
    </location>
</feature>
<feature type="transmembrane region" description="Helical" evidence="5">
    <location>
        <begin position="32"/>
        <end position="50"/>
    </location>
</feature>
<keyword evidence="3 5" id="KW-1133">Transmembrane helix</keyword>
<feature type="transmembrane region" description="Helical" evidence="5">
    <location>
        <begin position="7"/>
        <end position="26"/>
    </location>
</feature>